<dbReference type="EMBL" id="CAEZUP010000031">
    <property type="protein sequence ID" value="CAB4608213.1"/>
    <property type="molecule type" value="Genomic_DNA"/>
</dbReference>
<keyword evidence="1" id="KW-1133">Transmembrane helix</keyword>
<keyword evidence="1" id="KW-0812">Transmembrane</keyword>
<keyword evidence="1" id="KW-0472">Membrane</keyword>
<evidence type="ECO:0000256" key="1">
    <source>
        <dbReference type="SAM" id="Phobius"/>
    </source>
</evidence>
<dbReference type="AlphaFoldDB" id="A0A6J6H6S0"/>
<feature type="transmembrane region" description="Helical" evidence="1">
    <location>
        <begin position="21"/>
        <end position="43"/>
    </location>
</feature>
<reference evidence="2" key="1">
    <citation type="submission" date="2020-05" db="EMBL/GenBank/DDBJ databases">
        <authorList>
            <person name="Chiriac C."/>
            <person name="Salcher M."/>
            <person name="Ghai R."/>
            <person name="Kavagutti S V."/>
        </authorList>
    </citation>
    <scope>NUCLEOTIDE SEQUENCE</scope>
</reference>
<name>A0A6J6H6S0_9ZZZZ</name>
<organism evidence="2">
    <name type="scientific">freshwater metagenome</name>
    <dbReference type="NCBI Taxonomy" id="449393"/>
    <lineage>
        <taxon>unclassified sequences</taxon>
        <taxon>metagenomes</taxon>
        <taxon>ecological metagenomes</taxon>
    </lineage>
</organism>
<protein>
    <submittedName>
        <fullName evidence="2">Unannotated protein</fullName>
    </submittedName>
</protein>
<proteinExistence type="predicted"/>
<gene>
    <name evidence="2" type="ORF">UFOPK1835_00908</name>
</gene>
<evidence type="ECO:0000313" key="2">
    <source>
        <dbReference type="EMBL" id="CAB4608213.1"/>
    </source>
</evidence>
<accession>A0A6J6H6S0</accession>
<sequence length="155" mass="16472">MTPHGRIDWRSESGQVAGIEVLPFGILTFVIGMLLVVNAWAVVDADLATTSAAREAVRAYVEAPDGNTAPWLAVAAATRALGGHGRSVDSSSVSFVHEGDRPWGRCARVTVTVRHPMPALRLPVIGGFGHAFDVVARQSEIIDPYRSGLVGEARC</sequence>